<reference evidence="1" key="1">
    <citation type="submission" date="2023-05" db="EMBL/GenBank/DDBJ databases">
        <authorList>
            <person name="Stuckert A."/>
        </authorList>
    </citation>
    <scope>NUCLEOTIDE SEQUENCE</scope>
</reference>
<evidence type="ECO:0000313" key="2">
    <source>
        <dbReference type="Proteomes" id="UP001162483"/>
    </source>
</evidence>
<proteinExistence type="predicted"/>
<keyword evidence="2" id="KW-1185">Reference proteome</keyword>
<protein>
    <submittedName>
        <fullName evidence="1">Uncharacterized protein</fullName>
    </submittedName>
</protein>
<comment type="caution">
    <text evidence="1">The sequence shown here is derived from an EMBL/GenBank/DDBJ whole genome shotgun (WGS) entry which is preliminary data.</text>
</comment>
<accession>A0ABN9AEM1</accession>
<evidence type="ECO:0000313" key="1">
    <source>
        <dbReference type="EMBL" id="CAI9534467.1"/>
    </source>
</evidence>
<feature type="non-terminal residue" evidence="1">
    <location>
        <position position="1"/>
    </location>
</feature>
<gene>
    <name evidence="1" type="ORF">SPARVUS_LOCUS638422</name>
</gene>
<dbReference type="Proteomes" id="UP001162483">
    <property type="component" value="Unassembled WGS sequence"/>
</dbReference>
<organism evidence="1 2">
    <name type="scientific">Staurois parvus</name>
    <dbReference type="NCBI Taxonomy" id="386267"/>
    <lineage>
        <taxon>Eukaryota</taxon>
        <taxon>Metazoa</taxon>
        <taxon>Chordata</taxon>
        <taxon>Craniata</taxon>
        <taxon>Vertebrata</taxon>
        <taxon>Euteleostomi</taxon>
        <taxon>Amphibia</taxon>
        <taxon>Batrachia</taxon>
        <taxon>Anura</taxon>
        <taxon>Neobatrachia</taxon>
        <taxon>Ranoidea</taxon>
        <taxon>Ranidae</taxon>
        <taxon>Staurois</taxon>
    </lineage>
</organism>
<sequence>NLPTHLQGWRSHSHPFTLEFLEKVLNFIGLFEVHKAISLILNVLQEQNSPPQILQRGIYREMLLLTLAALGREHMDIAAFDSKYKTACKKLGNSMGKEELRKRRALLPGAKGLDCRKTFGATLEC</sequence>
<dbReference type="EMBL" id="CATNWA010000202">
    <property type="protein sequence ID" value="CAI9534467.1"/>
    <property type="molecule type" value="Genomic_DNA"/>
</dbReference>
<name>A0ABN9AEM1_9NEOB</name>